<evidence type="ECO:0000313" key="9">
    <source>
        <dbReference type="Proteomes" id="UP000321562"/>
    </source>
</evidence>
<feature type="signal peptide" evidence="7">
    <location>
        <begin position="1"/>
        <end position="18"/>
    </location>
</feature>
<dbReference type="OrthoDB" id="7346865at2"/>
<dbReference type="InterPro" id="IPR006129">
    <property type="entry name" value="AdhesinB"/>
</dbReference>
<accession>A0A5C6S221</accession>
<reference evidence="8 9" key="1">
    <citation type="submission" date="2019-08" db="EMBL/GenBank/DDBJ databases">
        <authorList>
            <person name="Ye J."/>
        </authorList>
    </citation>
    <scope>NUCLEOTIDE SEQUENCE [LARGE SCALE GENOMIC DNA]</scope>
    <source>
        <strain evidence="8 9">TK008</strain>
    </source>
</reference>
<keyword evidence="4 7" id="KW-0732">Signal</keyword>
<gene>
    <name evidence="8" type="ORF">FQV27_10880</name>
</gene>
<evidence type="ECO:0000256" key="7">
    <source>
        <dbReference type="SAM" id="SignalP"/>
    </source>
</evidence>
<comment type="caution">
    <text evidence="8">The sequence shown here is derived from an EMBL/GenBank/DDBJ whole genome shotgun (WGS) entry which is preliminary data.</text>
</comment>
<dbReference type="PRINTS" id="PR00690">
    <property type="entry name" value="ADHESNFAMILY"/>
</dbReference>
<protein>
    <recommendedName>
        <fullName evidence="2">High-affinity zinc uptake system protein ZnuA</fullName>
    </recommendedName>
</protein>
<organism evidence="8 9">
    <name type="scientific">Paracoccus aurantiacus</name>
    <dbReference type="NCBI Taxonomy" id="2599412"/>
    <lineage>
        <taxon>Bacteria</taxon>
        <taxon>Pseudomonadati</taxon>
        <taxon>Pseudomonadota</taxon>
        <taxon>Alphaproteobacteria</taxon>
        <taxon>Rhodobacterales</taxon>
        <taxon>Paracoccaceae</taxon>
        <taxon>Paracoccus</taxon>
    </lineage>
</organism>
<dbReference type="InterPro" id="IPR006128">
    <property type="entry name" value="Lipoprotein_PsaA-like"/>
</dbReference>
<dbReference type="AlphaFoldDB" id="A0A5C6S221"/>
<keyword evidence="5" id="KW-0862">Zinc</keyword>
<dbReference type="Proteomes" id="UP000321562">
    <property type="component" value="Unassembled WGS sequence"/>
</dbReference>
<evidence type="ECO:0000256" key="5">
    <source>
        <dbReference type="ARBA" id="ARBA00022906"/>
    </source>
</evidence>
<keyword evidence="5" id="KW-0864">Zinc transport</keyword>
<dbReference type="SUPFAM" id="SSF53807">
    <property type="entry name" value="Helical backbone' metal receptor"/>
    <property type="match status" value="1"/>
</dbReference>
<evidence type="ECO:0000256" key="6">
    <source>
        <dbReference type="RuleBase" id="RU003512"/>
    </source>
</evidence>
<dbReference type="GO" id="GO:0046872">
    <property type="term" value="F:metal ion binding"/>
    <property type="evidence" value="ECO:0007669"/>
    <property type="project" value="InterPro"/>
</dbReference>
<evidence type="ECO:0000256" key="1">
    <source>
        <dbReference type="ARBA" id="ARBA00011028"/>
    </source>
</evidence>
<evidence type="ECO:0000256" key="2">
    <source>
        <dbReference type="ARBA" id="ARBA00015915"/>
    </source>
</evidence>
<name>A0A5C6S221_9RHOB</name>
<dbReference type="GO" id="GO:0007155">
    <property type="term" value="P:cell adhesion"/>
    <property type="evidence" value="ECO:0007669"/>
    <property type="project" value="InterPro"/>
</dbReference>
<proteinExistence type="inferred from homology"/>
<evidence type="ECO:0000256" key="4">
    <source>
        <dbReference type="ARBA" id="ARBA00022729"/>
    </source>
</evidence>
<dbReference type="Pfam" id="PF01297">
    <property type="entry name" value="ZnuA"/>
    <property type="match status" value="1"/>
</dbReference>
<dbReference type="Gene3D" id="3.40.50.1980">
    <property type="entry name" value="Nitrogenase molybdenum iron protein domain"/>
    <property type="match status" value="2"/>
</dbReference>
<dbReference type="PANTHER" id="PTHR42953:SF3">
    <property type="entry name" value="HIGH-AFFINITY ZINC UPTAKE SYSTEM PROTEIN ZNUA"/>
    <property type="match status" value="1"/>
</dbReference>
<evidence type="ECO:0000313" key="8">
    <source>
        <dbReference type="EMBL" id="TXB68495.1"/>
    </source>
</evidence>
<dbReference type="InterPro" id="IPR006127">
    <property type="entry name" value="ZnuA-like"/>
</dbReference>
<feature type="chain" id="PRO_5022953666" description="High-affinity zinc uptake system protein ZnuA" evidence="7">
    <location>
        <begin position="19"/>
        <end position="304"/>
    </location>
</feature>
<dbReference type="PANTHER" id="PTHR42953">
    <property type="entry name" value="HIGH-AFFINITY ZINC UPTAKE SYSTEM PROTEIN ZNUA-RELATED"/>
    <property type="match status" value="1"/>
</dbReference>
<dbReference type="PRINTS" id="PR00691">
    <property type="entry name" value="ADHESINB"/>
</dbReference>
<dbReference type="EMBL" id="VOPL01000004">
    <property type="protein sequence ID" value="TXB68495.1"/>
    <property type="molecule type" value="Genomic_DNA"/>
</dbReference>
<evidence type="ECO:0000256" key="3">
    <source>
        <dbReference type="ARBA" id="ARBA00022448"/>
    </source>
</evidence>
<keyword evidence="5" id="KW-0406">Ion transport</keyword>
<dbReference type="InterPro" id="IPR050492">
    <property type="entry name" value="Bact_metal-bind_prot9"/>
</dbReference>
<keyword evidence="3 6" id="KW-0813">Transport</keyword>
<dbReference type="GO" id="GO:0006829">
    <property type="term" value="P:zinc ion transport"/>
    <property type="evidence" value="ECO:0007669"/>
    <property type="project" value="UniProtKB-KW"/>
</dbReference>
<dbReference type="RefSeq" id="WP_147098333.1">
    <property type="nucleotide sequence ID" value="NZ_JBHUFH010000012.1"/>
</dbReference>
<sequence length="304" mass="32366">MRAQIIALISLLATPATAQSLNVLTDLPLTASLVQQVAGDLVEVAPLLDQGADPHHFQLRPSQARALQGTDLLVWIGPELTPSLARAAEQLESPHQIALLHEPSTKLQDFAASEGHEGHDHDHAAGGTDAHLDPHAWLDPDNALAWLDVIAAKFAELDPANAETYRANAESAKGRLAETDAALKQMLAPAQGKTFVTFHDAYGYFTRHYGLQDAIAVSLGDATTPSAARIRDVQARIKASDAVCAFPEANQSRAAIEAVSVGTTLRIGEPLSPEGTDIDTSPDTYKDILEATGRRIAECFTGNP</sequence>
<comment type="similarity">
    <text evidence="1 6">Belongs to the bacterial solute-binding protein 9 family.</text>
</comment>
<keyword evidence="9" id="KW-1185">Reference proteome</keyword>